<accession>A3GGW4</accession>
<feature type="chain" id="PRO_5002653295" description="ER membrane protein complex subunit 10" evidence="2">
    <location>
        <begin position="21"/>
        <end position="218"/>
    </location>
</feature>
<keyword evidence="4" id="KW-1185">Reference proteome</keyword>
<dbReference type="eggNOG" id="ENOG502SFUR">
    <property type="taxonomic scope" value="Eukaryota"/>
</dbReference>
<evidence type="ECO:0000256" key="1">
    <source>
        <dbReference type="SAM" id="MobiDB-lite"/>
    </source>
</evidence>
<dbReference type="KEGG" id="pic:PICST_28763"/>
<evidence type="ECO:0000313" key="4">
    <source>
        <dbReference type="Proteomes" id="UP000002258"/>
    </source>
</evidence>
<dbReference type="InParanoid" id="A3GGW4"/>
<proteinExistence type="predicted"/>
<sequence>MNWFNSVLLVLGLWIQFALAQDLQQNLQRISVYTKEVKSHSIKPYGTLVYNKSNKRGQFEKADTDISIDESQDVCLGTDDLAEHGCFSFLSNGADAGGLDYHVYLDGSGEINHISVSNNVKQNSSVVVHPVVEAPAPNLNPESRKNAPKQNQQQGPRKEVVVKKKKVVNVDDEGNEVVEEVEEEVEVEIDDRSWIQKNWFYIALPLVFFLLMGEEKKE</sequence>
<organism evidence="3 4">
    <name type="scientific">Scheffersomyces stipitis (strain ATCC 58785 / CBS 6054 / NBRC 10063 / NRRL Y-11545)</name>
    <name type="common">Yeast</name>
    <name type="synonym">Pichia stipitis</name>
    <dbReference type="NCBI Taxonomy" id="322104"/>
    <lineage>
        <taxon>Eukaryota</taxon>
        <taxon>Fungi</taxon>
        <taxon>Dikarya</taxon>
        <taxon>Ascomycota</taxon>
        <taxon>Saccharomycotina</taxon>
        <taxon>Pichiomycetes</taxon>
        <taxon>Debaryomycetaceae</taxon>
        <taxon>Scheffersomyces</taxon>
    </lineage>
</organism>
<dbReference type="OrthoDB" id="1894652at2759"/>
<dbReference type="EMBL" id="AAVQ01000001">
    <property type="protein sequence ID" value="EAZ63601.1"/>
    <property type="molecule type" value="Genomic_DNA"/>
</dbReference>
<dbReference type="RefSeq" id="XP_001387624.1">
    <property type="nucleotide sequence ID" value="XM_001387587.1"/>
</dbReference>
<dbReference type="AlphaFoldDB" id="A3GGW4"/>
<dbReference type="Pfam" id="PF21203">
    <property type="entry name" value="ECM10"/>
    <property type="match status" value="1"/>
</dbReference>
<evidence type="ECO:0000256" key="2">
    <source>
        <dbReference type="SAM" id="SignalP"/>
    </source>
</evidence>
<evidence type="ECO:0008006" key="5">
    <source>
        <dbReference type="Google" id="ProtNLM"/>
    </source>
</evidence>
<comment type="caution">
    <text evidence="3">The sequence shown here is derived from an EMBL/GenBank/DDBJ whole genome shotgun (WGS) entry which is preliminary data.</text>
</comment>
<protein>
    <recommendedName>
        <fullName evidence="5">ER membrane protein complex subunit 10</fullName>
    </recommendedName>
</protein>
<dbReference type="GeneID" id="4851513"/>
<dbReference type="Proteomes" id="UP000002258">
    <property type="component" value="Chromosome 1"/>
</dbReference>
<reference evidence="3 4" key="1">
    <citation type="journal article" date="2007" name="Nat. Biotechnol.">
        <title>Genome sequence of the lignocellulose-bioconverting and xylose-fermenting yeast Pichia stipitis.</title>
        <authorList>
            <person name="Jeffries T.W."/>
            <person name="Grigoriev I.V."/>
            <person name="Grimwood J."/>
            <person name="Laplaza J.M."/>
            <person name="Aerts A."/>
            <person name="Salamov A."/>
            <person name="Schmutz J."/>
            <person name="Lindquist E."/>
            <person name="Dehal P."/>
            <person name="Shapiro H."/>
            <person name="Jin Y.S."/>
            <person name="Passoth V."/>
            <person name="Richardson P.M."/>
        </authorList>
    </citation>
    <scope>NUCLEOTIDE SEQUENCE [LARGE SCALE GENOMIC DNA]</scope>
    <source>
        <strain evidence="4">ATCC 58785 / CBS 6054 / NBRC 10063 / NRRL Y-11545</strain>
    </source>
</reference>
<keyword evidence="2" id="KW-0732">Signal</keyword>
<evidence type="ECO:0000313" key="3">
    <source>
        <dbReference type="EMBL" id="EAZ63601.1"/>
    </source>
</evidence>
<feature type="region of interest" description="Disordered" evidence="1">
    <location>
        <begin position="135"/>
        <end position="158"/>
    </location>
</feature>
<gene>
    <name evidence="3" type="ORF">PICST_28763</name>
</gene>
<dbReference type="HOGENOM" id="CLU_110348_0_0_1"/>
<feature type="signal peptide" evidence="2">
    <location>
        <begin position="1"/>
        <end position="20"/>
    </location>
</feature>
<dbReference type="OMA" id="YCIGTKD"/>
<name>A3GGW4_PICST</name>